<protein>
    <recommendedName>
        <fullName evidence="4">DUF2796 domain-containing protein</fullName>
    </recommendedName>
</protein>
<gene>
    <name evidence="2" type="ORF">GCM10007391_08080</name>
</gene>
<dbReference type="InterPro" id="IPR021253">
    <property type="entry name" value="ZrgA-like"/>
</dbReference>
<dbReference type="AlphaFoldDB" id="A0A918MWI9"/>
<reference evidence="2" key="1">
    <citation type="journal article" date="2014" name="Int. J. Syst. Evol. Microbiol.">
        <title>Complete genome sequence of Corynebacterium casei LMG S-19264T (=DSM 44701T), isolated from a smear-ripened cheese.</title>
        <authorList>
            <consortium name="US DOE Joint Genome Institute (JGI-PGF)"/>
            <person name="Walter F."/>
            <person name="Albersmeier A."/>
            <person name="Kalinowski J."/>
            <person name="Ruckert C."/>
        </authorList>
    </citation>
    <scope>NUCLEOTIDE SEQUENCE</scope>
    <source>
        <strain evidence="2">KCTC 22164</strain>
    </source>
</reference>
<keyword evidence="3" id="KW-1185">Reference proteome</keyword>
<dbReference type="EMBL" id="BMXP01000002">
    <property type="protein sequence ID" value="GGW77911.1"/>
    <property type="molecule type" value="Genomic_DNA"/>
</dbReference>
<comment type="caution">
    <text evidence="2">The sequence shown here is derived from an EMBL/GenBank/DDBJ whole genome shotgun (WGS) entry which is preliminary data.</text>
</comment>
<evidence type="ECO:0008006" key="4">
    <source>
        <dbReference type="Google" id="ProtNLM"/>
    </source>
</evidence>
<organism evidence="2 3">
    <name type="scientific">Alteromonas halophila</name>
    <dbReference type="NCBI Taxonomy" id="516698"/>
    <lineage>
        <taxon>Bacteria</taxon>
        <taxon>Pseudomonadati</taxon>
        <taxon>Pseudomonadota</taxon>
        <taxon>Gammaproteobacteria</taxon>
        <taxon>Alteromonadales</taxon>
        <taxon>Alteromonadaceae</taxon>
        <taxon>Alteromonas/Salinimonas group</taxon>
        <taxon>Alteromonas</taxon>
    </lineage>
</organism>
<sequence length="216" mass="24231">MYILLKGLVTDMKIFFTTALIVSAVTLSWQLRAQAHVHGQAKLLIAQEGNVLHLELSIPVADALGFEHTAQTTAEKKVLKDLAMRLERNANIVEIDGQCALQNVSHSLAAEVNDSHVDHGDSHHHEHEADKHGHDERHHHAQENEDHHIHESHGHRDVNAHYQFHCDDEVSAIRAVLFESMPSLNVIQAQWVTDKAQGARDLRPAVTGWPRIMASF</sequence>
<proteinExistence type="predicted"/>
<evidence type="ECO:0000256" key="1">
    <source>
        <dbReference type="SAM" id="MobiDB-lite"/>
    </source>
</evidence>
<reference evidence="2" key="2">
    <citation type="submission" date="2020-09" db="EMBL/GenBank/DDBJ databases">
        <authorList>
            <person name="Sun Q."/>
            <person name="Kim S."/>
        </authorList>
    </citation>
    <scope>NUCLEOTIDE SEQUENCE</scope>
    <source>
        <strain evidence="2">KCTC 22164</strain>
    </source>
</reference>
<evidence type="ECO:0000313" key="3">
    <source>
        <dbReference type="Proteomes" id="UP000631300"/>
    </source>
</evidence>
<dbReference type="Proteomes" id="UP000631300">
    <property type="component" value="Unassembled WGS sequence"/>
</dbReference>
<dbReference type="Pfam" id="PF10986">
    <property type="entry name" value="ZrgA"/>
    <property type="match status" value="1"/>
</dbReference>
<accession>A0A918MWI9</accession>
<evidence type="ECO:0000313" key="2">
    <source>
        <dbReference type="EMBL" id="GGW77911.1"/>
    </source>
</evidence>
<feature type="region of interest" description="Disordered" evidence="1">
    <location>
        <begin position="115"/>
        <end position="153"/>
    </location>
</feature>
<name>A0A918MWI9_9ALTE</name>